<dbReference type="InterPro" id="IPR041382">
    <property type="entry name" value="SH3_16"/>
</dbReference>
<feature type="compositionally biased region" description="Low complexity" evidence="1">
    <location>
        <begin position="1"/>
        <end position="21"/>
    </location>
</feature>
<protein>
    <recommendedName>
        <fullName evidence="2">Bacterial dipeptidyl-peptidase SH3 domain-containing protein</fullName>
    </recommendedName>
</protein>
<evidence type="ECO:0000256" key="1">
    <source>
        <dbReference type="SAM" id="MobiDB-lite"/>
    </source>
</evidence>
<keyword evidence="4" id="KW-1185">Reference proteome</keyword>
<gene>
    <name evidence="3" type="ORF">GCM10022280_08320</name>
</gene>
<feature type="region of interest" description="Disordered" evidence="1">
    <location>
        <begin position="1"/>
        <end position="57"/>
    </location>
</feature>
<dbReference type="Proteomes" id="UP001500235">
    <property type="component" value="Unassembled WGS sequence"/>
</dbReference>
<evidence type="ECO:0000313" key="3">
    <source>
        <dbReference type="EMBL" id="GAA4012676.1"/>
    </source>
</evidence>
<name>A0ABP7SJQ2_9SPHN</name>
<evidence type="ECO:0000313" key="4">
    <source>
        <dbReference type="Proteomes" id="UP001500235"/>
    </source>
</evidence>
<dbReference type="EMBL" id="BAABBQ010000001">
    <property type="protein sequence ID" value="GAA4012676.1"/>
    <property type="molecule type" value="Genomic_DNA"/>
</dbReference>
<proteinExistence type="predicted"/>
<sequence length="137" mass="13701">MKASSATSGAAANGQAAENATPIADQHSASSPTPTAEAPPGGFPLAGPSVHPDPRSHAYRQDLADVALAGTVIASHYAVPLVCTLVRDTVLTSTPAADGEPLAELASGEQVQILDNSRGWAWGYGGGLVGYIPASAL</sequence>
<feature type="domain" description="Bacterial dipeptidyl-peptidase SH3" evidence="2">
    <location>
        <begin position="93"/>
        <end position="137"/>
    </location>
</feature>
<evidence type="ECO:0000259" key="2">
    <source>
        <dbReference type="Pfam" id="PF18348"/>
    </source>
</evidence>
<feature type="compositionally biased region" description="Low complexity" evidence="1">
    <location>
        <begin position="28"/>
        <end position="40"/>
    </location>
</feature>
<reference evidence="4" key="1">
    <citation type="journal article" date="2019" name="Int. J. Syst. Evol. Microbiol.">
        <title>The Global Catalogue of Microorganisms (GCM) 10K type strain sequencing project: providing services to taxonomists for standard genome sequencing and annotation.</title>
        <authorList>
            <consortium name="The Broad Institute Genomics Platform"/>
            <consortium name="The Broad Institute Genome Sequencing Center for Infectious Disease"/>
            <person name="Wu L."/>
            <person name="Ma J."/>
        </authorList>
    </citation>
    <scope>NUCLEOTIDE SEQUENCE [LARGE SCALE GENOMIC DNA]</scope>
    <source>
        <strain evidence="4">JCM 17563</strain>
    </source>
</reference>
<comment type="caution">
    <text evidence="3">The sequence shown here is derived from an EMBL/GenBank/DDBJ whole genome shotgun (WGS) entry which is preliminary data.</text>
</comment>
<accession>A0ABP7SJQ2</accession>
<organism evidence="3 4">
    <name type="scientific">Sphingomonas swuensis</name>
    <dbReference type="NCBI Taxonomy" id="977800"/>
    <lineage>
        <taxon>Bacteria</taxon>
        <taxon>Pseudomonadati</taxon>
        <taxon>Pseudomonadota</taxon>
        <taxon>Alphaproteobacteria</taxon>
        <taxon>Sphingomonadales</taxon>
        <taxon>Sphingomonadaceae</taxon>
        <taxon>Sphingomonas</taxon>
    </lineage>
</organism>
<dbReference type="Pfam" id="PF18348">
    <property type="entry name" value="SH3_16"/>
    <property type="match status" value="1"/>
</dbReference>